<evidence type="ECO:0000313" key="5">
    <source>
        <dbReference type="WBParaSite" id="HPBE_0002394601-mRNA-1"/>
    </source>
</evidence>
<dbReference type="Proteomes" id="UP000050761">
    <property type="component" value="Unassembled WGS sequence"/>
</dbReference>
<accession>A0A183GMM6</accession>
<dbReference type="EMBL" id="UZAH01035657">
    <property type="protein sequence ID" value="VDP41950.1"/>
    <property type="molecule type" value="Genomic_DNA"/>
</dbReference>
<reference evidence="3 4" key="1">
    <citation type="submission" date="2018-11" db="EMBL/GenBank/DDBJ databases">
        <authorList>
            <consortium name="Pathogen Informatics"/>
        </authorList>
    </citation>
    <scope>NUCLEOTIDE SEQUENCE [LARGE SCALE GENOMIC DNA]</scope>
</reference>
<evidence type="ECO:0000256" key="2">
    <source>
        <dbReference type="SAM" id="MobiDB-lite"/>
    </source>
</evidence>
<organism evidence="4 5">
    <name type="scientific">Heligmosomoides polygyrus</name>
    <name type="common">Parasitic roundworm</name>
    <dbReference type="NCBI Taxonomy" id="6339"/>
    <lineage>
        <taxon>Eukaryota</taxon>
        <taxon>Metazoa</taxon>
        <taxon>Ecdysozoa</taxon>
        <taxon>Nematoda</taxon>
        <taxon>Chromadorea</taxon>
        <taxon>Rhabditida</taxon>
        <taxon>Rhabditina</taxon>
        <taxon>Rhabditomorpha</taxon>
        <taxon>Strongyloidea</taxon>
        <taxon>Heligmosomidae</taxon>
        <taxon>Heligmosomoides</taxon>
    </lineage>
</organism>
<dbReference type="AlphaFoldDB" id="A0A183GMM6"/>
<protein>
    <submittedName>
        <fullName evidence="5">Malic enzyme</fullName>
    </submittedName>
</protein>
<accession>A0A3P8DEH3</accession>
<reference evidence="5" key="2">
    <citation type="submission" date="2019-09" db="UniProtKB">
        <authorList>
            <consortium name="WormBaseParasite"/>
        </authorList>
    </citation>
    <scope>IDENTIFICATION</scope>
</reference>
<evidence type="ECO:0000313" key="3">
    <source>
        <dbReference type="EMBL" id="VDP41950.1"/>
    </source>
</evidence>
<name>A0A183GMM6_HELPZ</name>
<keyword evidence="1" id="KW-0175">Coiled coil</keyword>
<feature type="coiled-coil region" evidence="1">
    <location>
        <begin position="55"/>
        <end position="92"/>
    </location>
</feature>
<dbReference type="OrthoDB" id="10510291at2759"/>
<sequence>MSASKPSQSQKTSRIAMTAEDQDAVHGADEVALALEQLQADKKTPAFVKILFNHMLTVQQELNVVLAKNQELQEQVANLREENGALKAALAEAGIVSSAAQFPDVILLLPAI</sequence>
<dbReference type="WBParaSite" id="HPBE_0002394601-mRNA-1">
    <property type="protein sequence ID" value="HPBE_0002394601-mRNA-1"/>
    <property type="gene ID" value="HPBE_0002394601"/>
</dbReference>
<gene>
    <name evidence="3" type="ORF">HPBE_LOCUS23945</name>
</gene>
<feature type="region of interest" description="Disordered" evidence="2">
    <location>
        <begin position="1"/>
        <end position="21"/>
    </location>
</feature>
<proteinExistence type="predicted"/>
<keyword evidence="4" id="KW-1185">Reference proteome</keyword>
<evidence type="ECO:0000313" key="4">
    <source>
        <dbReference type="Proteomes" id="UP000050761"/>
    </source>
</evidence>
<evidence type="ECO:0000256" key="1">
    <source>
        <dbReference type="SAM" id="Coils"/>
    </source>
</evidence>
<feature type="compositionally biased region" description="Polar residues" evidence="2">
    <location>
        <begin position="1"/>
        <end position="15"/>
    </location>
</feature>